<name>A0ABT6SMR9_9ACTN</name>
<organism evidence="1 2">
    <name type="scientific">Streptomyces cavernicola</name>
    <dbReference type="NCBI Taxonomy" id="3043613"/>
    <lineage>
        <taxon>Bacteria</taxon>
        <taxon>Bacillati</taxon>
        <taxon>Actinomycetota</taxon>
        <taxon>Actinomycetes</taxon>
        <taxon>Kitasatosporales</taxon>
        <taxon>Streptomycetaceae</taxon>
        <taxon>Streptomyces</taxon>
    </lineage>
</organism>
<dbReference type="Proteomes" id="UP001223978">
    <property type="component" value="Unassembled WGS sequence"/>
</dbReference>
<dbReference type="EMBL" id="JASCIQ010000066">
    <property type="protein sequence ID" value="MDI3409275.1"/>
    <property type="molecule type" value="Genomic_DNA"/>
</dbReference>
<comment type="caution">
    <text evidence="1">The sequence shown here is derived from an EMBL/GenBank/DDBJ whole genome shotgun (WGS) entry which is preliminary data.</text>
</comment>
<gene>
    <name evidence="1" type="ORF">QIS96_36330</name>
</gene>
<evidence type="ECO:0000313" key="1">
    <source>
        <dbReference type="EMBL" id="MDI3409275.1"/>
    </source>
</evidence>
<evidence type="ECO:0000313" key="2">
    <source>
        <dbReference type="Proteomes" id="UP001223978"/>
    </source>
</evidence>
<protein>
    <submittedName>
        <fullName evidence="1">Uncharacterized protein</fullName>
    </submittedName>
</protein>
<accession>A0ABT6SMR9</accession>
<keyword evidence="2" id="KW-1185">Reference proteome</keyword>
<sequence length="44" mass="4658">MLKRPRAMCGCGEASFRPVHEYHGGDSVGPAWECTGCGGVYDGI</sequence>
<proteinExistence type="predicted"/>
<dbReference type="RefSeq" id="WP_282547145.1">
    <property type="nucleotide sequence ID" value="NZ_JASCIQ010000066.1"/>
</dbReference>
<reference evidence="1 2" key="1">
    <citation type="submission" date="2023-05" db="EMBL/GenBank/DDBJ databases">
        <title>Draft genome sequence of Streptomyces sp. B-S-A6 isolated from a cave soil in Thailand.</title>
        <authorList>
            <person name="Chamroensaksri N."/>
            <person name="Muangham S."/>
        </authorList>
    </citation>
    <scope>NUCLEOTIDE SEQUENCE [LARGE SCALE GENOMIC DNA]</scope>
    <source>
        <strain evidence="1 2">B-S-A6</strain>
    </source>
</reference>